<dbReference type="SUPFAM" id="SSF49299">
    <property type="entry name" value="PKD domain"/>
    <property type="match status" value="1"/>
</dbReference>
<dbReference type="InterPro" id="IPR035986">
    <property type="entry name" value="PKD_dom_sf"/>
</dbReference>
<reference evidence="3" key="1">
    <citation type="submission" date="2014-07" db="EMBL/GenBank/DDBJ databases">
        <title>Methanogenic archaea and the global carbon cycle.</title>
        <authorList>
            <person name="Henriksen J.R."/>
            <person name="Luke J."/>
            <person name="Reinhart S."/>
            <person name="Benedict M.N."/>
            <person name="Youngblut N.D."/>
            <person name="Metcalf M.E."/>
            <person name="Whitaker R.J."/>
            <person name="Metcalf W.W."/>
        </authorList>
    </citation>
    <scope>NUCLEOTIDE SEQUENCE [LARGE SCALE GENOMIC DNA]</scope>
    <source>
        <strain evidence="3">3</strain>
    </source>
</reference>
<sequence>MKIMKTSCSVVSSSTAIALCLILILPMTSAALPIDYCAEIRGPVYNGSDIDNVIDTLGNGETVTVDATKFAGFYYDHDKNMATESLSIRDVEGTQGNVIGEHGLVYQTTIQNTNYKFESWDIYPVISLFGELYVPLKPTDASKLAKLILDSNENNTLNIGDILDLGQGYTLEVKQIDIEGERIWLEFDKDGKYVDDQIIVADGDGTWTCKLDNIQGENDITVLKVHVKQVFQNAVNSTAIIDGLWLIDYATALNITDEFSKLSTASIEGKVISENDLKYNTTIESVNYSYSNSFSGWDKYPVIYLFGEKYVPLRLTDSSKLAKLILDSNETHTLINGNIIDLGKGYTLKIKQIDVDGDRVWLEFDKYGQYVDDRVVSVNNGDNTWTTELNDIQGENDVVVLKVHVKNIFLDANTSVCIIKGLWLIDYFNAIDIYSSSEYGKLNDLYINGTTLIISNKYIFTLNRNSEQKIAKEIYFKVIDTPVNELRFYLFKQTIEPGIYEVRGEVAKDNSNFRWDARNFAGFYYDLDSNVATESLSISNINENIIGKNELVYNTSIKEVAYKYKNKYNDWGTYPVIGLFGEKYVPLNINNTGKLAKLVLDSNDKSAINTGDILDLGQGYTLKVKLVDIDGDKVWLEFDKDGKYVNDAIVPTDMYLGTWDVKIDNVQGENSVLVLRVHVKIFPQSSVNGTTMIDGLWLIDYANPMSIQSSDESCKLNNISINGTNLSISNRDAFTLTKGSDQEIGQGIYFRIANTSVAELRYYPFVKRIVEESSNKTLPIPDFSTNVTSGYTPLAIQFTDLSQNSVGRAWDFNNDWQGDSTEAAPIYVFTNPGSYSINLIAINENGTALKTATITAVKKSSSSGSKESSGGGGSPEPAKNVKVKELSKTFVTSGKQIKFEFPKNATCISNLSFDSKKTVGKTTAIVEMLNNKSILTPDAPRGEIYSYLNIWVGNGGYGNDEVNLENAVITFKVEKPWVQNKSIDKSSIILNRYSDKKWNELPINLLREDDKYLYFKAESPGFSPFAITGETSTKEVATEMPLETKDDEKNNSCTDLVEQQPESEEKASTFEKKSMSTPGFEIIYSAICLSGFFLCKRWKI</sequence>
<feature type="domain" description="PKD" evidence="2">
    <location>
        <begin position="810"/>
        <end position="863"/>
    </location>
</feature>
<evidence type="ECO:0000313" key="3">
    <source>
        <dbReference type="EMBL" id="AKB80788.1"/>
    </source>
</evidence>
<dbReference type="InterPro" id="IPR006457">
    <property type="entry name" value="S_layer-rel_Mac"/>
</dbReference>
<dbReference type="HOGENOM" id="CLU_283228_0_0_2"/>
<name>A0A0E3SK41_METBA</name>
<feature type="region of interest" description="Disordered" evidence="1">
    <location>
        <begin position="860"/>
        <end position="879"/>
    </location>
</feature>
<dbReference type="Pfam" id="PF07752">
    <property type="entry name" value="S-layer"/>
    <property type="match status" value="2"/>
</dbReference>
<evidence type="ECO:0000313" key="4">
    <source>
        <dbReference type="Proteomes" id="UP000033066"/>
    </source>
</evidence>
<evidence type="ECO:0000259" key="2">
    <source>
        <dbReference type="PROSITE" id="PS50093"/>
    </source>
</evidence>
<dbReference type="InterPro" id="IPR026453">
    <property type="entry name" value="PGF_pre_PGF"/>
</dbReference>
<dbReference type="InterPro" id="IPR022409">
    <property type="entry name" value="PKD/Chitinase_dom"/>
</dbReference>
<dbReference type="OrthoDB" id="137642at2157"/>
<gene>
    <name evidence="3" type="ORF">MSBR3_0210</name>
</gene>
<protein>
    <recommendedName>
        <fullName evidence="2">PKD domain-containing protein</fullName>
    </recommendedName>
</protein>
<dbReference type="InterPro" id="IPR000601">
    <property type="entry name" value="PKD_dom"/>
</dbReference>
<dbReference type="PATRIC" id="fig|1434107.4.peg.280"/>
<dbReference type="NCBIfam" id="TIGR04213">
    <property type="entry name" value="PGF_pre_PGF"/>
    <property type="match status" value="1"/>
</dbReference>
<dbReference type="AlphaFoldDB" id="A0A0E3SK41"/>
<proteinExistence type="predicted"/>
<dbReference type="Proteomes" id="UP000033066">
    <property type="component" value="Chromosome"/>
</dbReference>
<feature type="region of interest" description="Disordered" evidence="1">
    <location>
        <begin position="1041"/>
        <end position="1071"/>
    </location>
</feature>
<dbReference type="KEGG" id="mbak:MSBR3_0210"/>
<dbReference type="InterPro" id="IPR013783">
    <property type="entry name" value="Ig-like_fold"/>
</dbReference>
<dbReference type="STRING" id="1434107.MSBR3_0210"/>
<dbReference type="NCBIfam" id="TIGR01567">
    <property type="entry name" value="S_layer_rel_Mac"/>
    <property type="match status" value="3"/>
</dbReference>
<dbReference type="EMBL" id="CP009517">
    <property type="protein sequence ID" value="AKB80788.1"/>
    <property type="molecule type" value="Genomic_DNA"/>
</dbReference>
<dbReference type="PROSITE" id="PS50093">
    <property type="entry name" value="PKD"/>
    <property type="match status" value="1"/>
</dbReference>
<evidence type="ECO:0000256" key="1">
    <source>
        <dbReference type="SAM" id="MobiDB-lite"/>
    </source>
</evidence>
<keyword evidence="4" id="KW-1185">Reference proteome</keyword>
<dbReference type="Gene3D" id="2.60.40.4190">
    <property type="match status" value="2"/>
</dbReference>
<dbReference type="SMART" id="SM00089">
    <property type="entry name" value="PKD"/>
    <property type="match status" value="1"/>
</dbReference>
<accession>A0A0E3SK41</accession>
<dbReference type="Gene3D" id="2.60.98.40">
    <property type="match status" value="3"/>
</dbReference>
<dbReference type="Gene3D" id="2.60.40.10">
    <property type="entry name" value="Immunoglobulins"/>
    <property type="match status" value="1"/>
</dbReference>
<dbReference type="CDD" id="cd00146">
    <property type="entry name" value="PKD"/>
    <property type="match status" value="1"/>
</dbReference>
<organism evidence="3 4">
    <name type="scientific">Methanosarcina barkeri 3</name>
    <dbReference type="NCBI Taxonomy" id="1434107"/>
    <lineage>
        <taxon>Archaea</taxon>
        <taxon>Methanobacteriati</taxon>
        <taxon>Methanobacteriota</taxon>
        <taxon>Stenosarchaea group</taxon>
        <taxon>Methanomicrobia</taxon>
        <taxon>Methanosarcinales</taxon>
        <taxon>Methanosarcinaceae</taxon>
        <taxon>Methanosarcina</taxon>
    </lineage>
</organism>
<feature type="compositionally biased region" description="Basic and acidic residues" evidence="1">
    <location>
        <begin position="1041"/>
        <end position="1050"/>
    </location>
</feature>